<dbReference type="PRINTS" id="PR00081">
    <property type="entry name" value="GDHRDH"/>
</dbReference>
<keyword evidence="4" id="KW-1133">Transmembrane helix</keyword>
<dbReference type="InterPro" id="IPR057326">
    <property type="entry name" value="KR_dom"/>
</dbReference>
<dbReference type="EMBL" id="CP012673">
    <property type="protein sequence ID" value="AUX39224.1"/>
    <property type="molecule type" value="Genomic_DNA"/>
</dbReference>
<dbReference type="PIRSF" id="PIRSF000126">
    <property type="entry name" value="11-beta-HSD1"/>
    <property type="match status" value="1"/>
</dbReference>
<name>A0A2L0EIY7_SORCE</name>
<protein>
    <submittedName>
        <fullName evidence="6">Oxidoreductase</fullName>
        <ecNumber evidence="6">1.-.-.-</ecNumber>
    </submittedName>
</protein>
<evidence type="ECO:0000256" key="2">
    <source>
        <dbReference type="ARBA" id="ARBA00023002"/>
    </source>
</evidence>
<dbReference type="OrthoDB" id="5495326at2"/>
<comment type="similarity">
    <text evidence="1 3">Belongs to the short-chain dehydrogenases/reductases (SDR) family.</text>
</comment>
<evidence type="ECO:0000256" key="4">
    <source>
        <dbReference type="SAM" id="Phobius"/>
    </source>
</evidence>
<evidence type="ECO:0000313" key="7">
    <source>
        <dbReference type="Proteomes" id="UP000238348"/>
    </source>
</evidence>
<evidence type="ECO:0000256" key="3">
    <source>
        <dbReference type="RuleBase" id="RU000363"/>
    </source>
</evidence>
<dbReference type="InterPro" id="IPR002347">
    <property type="entry name" value="SDR_fam"/>
</dbReference>
<organism evidence="6 7">
    <name type="scientific">Sorangium cellulosum</name>
    <name type="common">Polyangium cellulosum</name>
    <dbReference type="NCBI Taxonomy" id="56"/>
    <lineage>
        <taxon>Bacteria</taxon>
        <taxon>Pseudomonadati</taxon>
        <taxon>Myxococcota</taxon>
        <taxon>Polyangia</taxon>
        <taxon>Polyangiales</taxon>
        <taxon>Polyangiaceae</taxon>
        <taxon>Sorangium</taxon>
    </lineage>
</organism>
<dbReference type="AlphaFoldDB" id="A0A2L0EIY7"/>
<evidence type="ECO:0000259" key="5">
    <source>
        <dbReference type="SMART" id="SM00822"/>
    </source>
</evidence>
<dbReference type="PRINTS" id="PR00080">
    <property type="entry name" value="SDRFAMILY"/>
</dbReference>
<dbReference type="Pfam" id="PF00106">
    <property type="entry name" value="adh_short"/>
    <property type="match status" value="1"/>
</dbReference>
<accession>A0A2L0EIY7</accession>
<proteinExistence type="inferred from homology"/>
<dbReference type="InterPro" id="IPR036291">
    <property type="entry name" value="NAD(P)-bd_dom_sf"/>
</dbReference>
<evidence type="ECO:0000256" key="1">
    <source>
        <dbReference type="ARBA" id="ARBA00006484"/>
    </source>
</evidence>
<dbReference type="PANTHER" id="PTHR44196">
    <property type="entry name" value="DEHYDROGENASE/REDUCTASE SDR FAMILY MEMBER 7B"/>
    <property type="match status" value="1"/>
</dbReference>
<evidence type="ECO:0000313" key="6">
    <source>
        <dbReference type="EMBL" id="AUX39224.1"/>
    </source>
</evidence>
<keyword evidence="4" id="KW-0812">Transmembrane</keyword>
<feature type="transmembrane region" description="Helical" evidence="4">
    <location>
        <begin position="242"/>
        <end position="264"/>
    </location>
</feature>
<keyword evidence="2 6" id="KW-0560">Oxidoreductase</keyword>
<dbReference type="GO" id="GO:0016020">
    <property type="term" value="C:membrane"/>
    <property type="evidence" value="ECO:0007669"/>
    <property type="project" value="TreeGrafter"/>
</dbReference>
<dbReference type="GO" id="GO:0016491">
    <property type="term" value="F:oxidoreductase activity"/>
    <property type="evidence" value="ECO:0007669"/>
    <property type="project" value="UniProtKB-KW"/>
</dbReference>
<reference evidence="6 7" key="1">
    <citation type="submission" date="2015-09" db="EMBL/GenBank/DDBJ databases">
        <title>Sorangium comparison.</title>
        <authorList>
            <person name="Zaburannyi N."/>
            <person name="Bunk B."/>
            <person name="Overmann J."/>
            <person name="Mueller R."/>
        </authorList>
    </citation>
    <scope>NUCLEOTIDE SEQUENCE [LARGE SCALE GENOMIC DNA]</scope>
    <source>
        <strain evidence="6 7">So ce26</strain>
    </source>
</reference>
<sequence length="288" mass="30457">MGAPREEPRRGGSPIDRGVVLITGASSGIGRALAREIAGRARALVLVARRKDRLEALRAELVAARPALTVLAYGCDVADRAAIDVMLRAASAEVGEIDVLVNNAGSGDVGVYDLSAWPRAEQMIALNVTALAYLTHRLVGPMVSRGRGAIANVSSGFGLTFGPGMAAYIGTKHFVTSFTEALRLDLAGTGVRVTQVCPGPVQTEFNEVAGNFTGLEPPALLSISPERCARSLVRAIDRDRALVVPGVVAWLLVTLGVLCPRWLLRLAYRPIARALRRKQLAVRGAPAP</sequence>
<dbReference type="EC" id="1.-.-.-" evidence="6"/>
<dbReference type="Proteomes" id="UP000238348">
    <property type="component" value="Chromosome"/>
</dbReference>
<dbReference type="Gene3D" id="3.40.50.720">
    <property type="entry name" value="NAD(P)-binding Rossmann-like Domain"/>
    <property type="match status" value="1"/>
</dbReference>
<dbReference type="SUPFAM" id="SSF51735">
    <property type="entry name" value="NAD(P)-binding Rossmann-fold domains"/>
    <property type="match status" value="1"/>
</dbReference>
<dbReference type="RefSeq" id="WP_104977222.1">
    <property type="nucleotide sequence ID" value="NZ_CP012673.1"/>
</dbReference>
<dbReference type="PANTHER" id="PTHR44196:SF2">
    <property type="entry name" value="SHORT-CHAIN DEHYDROGENASE-RELATED"/>
    <property type="match status" value="1"/>
</dbReference>
<dbReference type="SMART" id="SM00822">
    <property type="entry name" value="PKS_KR"/>
    <property type="match status" value="1"/>
</dbReference>
<keyword evidence="4" id="KW-0472">Membrane</keyword>
<gene>
    <name evidence="6" type="ORF">SOCE26_006070</name>
</gene>
<feature type="domain" description="Ketoreductase" evidence="5">
    <location>
        <begin position="18"/>
        <end position="199"/>
    </location>
</feature>